<accession>A0A9J5W7I8</accession>
<comment type="caution">
    <text evidence="1">The sequence shown here is derived from an EMBL/GenBank/DDBJ whole genome shotgun (WGS) entry which is preliminary data.</text>
</comment>
<name>A0A9J5W7I8_SOLCO</name>
<proteinExistence type="predicted"/>
<protein>
    <submittedName>
        <fullName evidence="1">Uncharacterized protein</fullName>
    </submittedName>
</protein>
<evidence type="ECO:0000313" key="2">
    <source>
        <dbReference type="Proteomes" id="UP000824120"/>
    </source>
</evidence>
<dbReference type="OrthoDB" id="1931494at2759"/>
<dbReference type="EMBL" id="JACXVP010000012">
    <property type="protein sequence ID" value="KAG5571581.1"/>
    <property type="molecule type" value="Genomic_DNA"/>
</dbReference>
<organism evidence="1 2">
    <name type="scientific">Solanum commersonii</name>
    <name type="common">Commerson's wild potato</name>
    <name type="synonym">Commerson's nightshade</name>
    <dbReference type="NCBI Taxonomy" id="4109"/>
    <lineage>
        <taxon>Eukaryota</taxon>
        <taxon>Viridiplantae</taxon>
        <taxon>Streptophyta</taxon>
        <taxon>Embryophyta</taxon>
        <taxon>Tracheophyta</taxon>
        <taxon>Spermatophyta</taxon>
        <taxon>Magnoliopsida</taxon>
        <taxon>eudicotyledons</taxon>
        <taxon>Gunneridae</taxon>
        <taxon>Pentapetalae</taxon>
        <taxon>asterids</taxon>
        <taxon>lamiids</taxon>
        <taxon>Solanales</taxon>
        <taxon>Solanaceae</taxon>
        <taxon>Solanoideae</taxon>
        <taxon>Solaneae</taxon>
        <taxon>Solanum</taxon>
    </lineage>
</organism>
<reference evidence="1 2" key="1">
    <citation type="submission" date="2020-09" db="EMBL/GenBank/DDBJ databases">
        <title>De no assembly of potato wild relative species, Solanum commersonii.</title>
        <authorList>
            <person name="Cho K."/>
        </authorList>
    </citation>
    <scope>NUCLEOTIDE SEQUENCE [LARGE SCALE GENOMIC DNA]</scope>
    <source>
        <strain evidence="1">LZ3.2</strain>
        <tissue evidence="1">Leaf</tissue>
    </source>
</reference>
<sequence>MIDTVVEVAKVYDAAVFMFHKMKTKTNCLFAAPPVNWPPRKNSSIESVNAVQALESLFPLDLSFKCSYSSSYVGVFTNGVGVLPLNQWCRKEMAVFIQGGGGGGSTIPITCASSLIDLWVVLSVSTMRWTLIIHQHRRTSENYLH</sequence>
<keyword evidence="2" id="KW-1185">Reference proteome</keyword>
<dbReference type="AlphaFoldDB" id="A0A9J5W7I8"/>
<evidence type="ECO:0000313" key="1">
    <source>
        <dbReference type="EMBL" id="KAG5571581.1"/>
    </source>
</evidence>
<gene>
    <name evidence="1" type="ORF">H5410_061347</name>
</gene>
<dbReference type="Proteomes" id="UP000824120">
    <property type="component" value="Chromosome 12"/>
</dbReference>